<reference evidence="2 3" key="1">
    <citation type="submission" date="2018-12" db="EMBL/GenBank/DDBJ databases">
        <authorList>
            <consortium name="Pathogen Informatics"/>
        </authorList>
    </citation>
    <scope>NUCLEOTIDE SEQUENCE [LARGE SCALE GENOMIC DNA]</scope>
    <source>
        <strain evidence="2 3">NCTC10297</strain>
    </source>
</reference>
<evidence type="ECO:0000256" key="1">
    <source>
        <dbReference type="SAM" id="SignalP"/>
    </source>
</evidence>
<protein>
    <submittedName>
        <fullName evidence="2">Uncharacterized protein</fullName>
    </submittedName>
</protein>
<sequence length="250" mass="28313">MLKAAILTTGLLFGTAALAETIDWTPALESLKNMCNQEAIHDSDIDWWTAANVPYYKDKRILGSMLSPSVIKSTVRFGKQVHHLKNATAFGLPITRFELDNGGNGMLDRVEIFFANNDFLKLRSEFYAVKDRGDNAQTVYANEKQAWMEYYYSQDGNGFSDLDYHDELEDDVEYLGAEDIDYAQKDRFSEIVTTGDGDTDTLSVYYEANGMGLVYMPENVTIDGGNWRSINLTFDNKKNSIRCEYTYPPA</sequence>
<dbReference type="OrthoDB" id="6660687at2"/>
<keyword evidence="1" id="KW-0732">Signal</keyword>
<name>A0A3S4UL64_9GAMM</name>
<feature type="signal peptide" evidence="1">
    <location>
        <begin position="1"/>
        <end position="19"/>
    </location>
</feature>
<gene>
    <name evidence="2" type="ORF">NCTC10297_01382</name>
</gene>
<feature type="chain" id="PRO_5018644632" evidence="1">
    <location>
        <begin position="20"/>
        <end position="250"/>
    </location>
</feature>
<dbReference type="RefSeq" id="WP_126330994.1">
    <property type="nucleotide sequence ID" value="NZ_LR134343.1"/>
</dbReference>
<dbReference type="Proteomes" id="UP000274100">
    <property type="component" value="Chromosome"/>
</dbReference>
<dbReference type="KEGG" id="mcun:NCTC10297_01382"/>
<proteinExistence type="predicted"/>
<accession>A0A3S4UL64</accession>
<dbReference type="AlphaFoldDB" id="A0A3S4UL64"/>
<evidence type="ECO:0000313" key="2">
    <source>
        <dbReference type="EMBL" id="VEG13419.1"/>
    </source>
</evidence>
<evidence type="ECO:0000313" key="3">
    <source>
        <dbReference type="Proteomes" id="UP000274100"/>
    </source>
</evidence>
<dbReference type="EMBL" id="LR134343">
    <property type="protein sequence ID" value="VEG13419.1"/>
    <property type="molecule type" value="Genomic_DNA"/>
</dbReference>
<organism evidence="2 3">
    <name type="scientific">Moraxella cuniculi</name>
    <dbReference type="NCBI Taxonomy" id="34061"/>
    <lineage>
        <taxon>Bacteria</taxon>
        <taxon>Pseudomonadati</taxon>
        <taxon>Pseudomonadota</taxon>
        <taxon>Gammaproteobacteria</taxon>
        <taxon>Moraxellales</taxon>
        <taxon>Moraxellaceae</taxon>
        <taxon>Moraxella</taxon>
    </lineage>
</organism>